<evidence type="ECO:0000256" key="8">
    <source>
        <dbReference type="ARBA" id="ARBA00023157"/>
    </source>
</evidence>
<dbReference type="PANTHER" id="PTHR45080:SF8">
    <property type="entry name" value="IG-LIKE DOMAIN-CONTAINING PROTEIN"/>
    <property type="match status" value="1"/>
</dbReference>
<proteinExistence type="predicted"/>
<dbReference type="InterPro" id="IPR036179">
    <property type="entry name" value="Ig-like_dom_sf"/>
</dbReference>
<feature type="domain" description="Ig-like" evidence="10">
    <location>
        <begin position="128"/>
        <end position="219"/>
    </location>
</feature>
<dbReference type="PANTHER" id="PTHR45080">
    <property type="entry name" value="CONTACTIN 5"/>
    <property type="match status" value="1"/>
</dbReference>
<comment type="subcellular location">
    <subcellularLocation>
        <location evidence="1">Membrane</location>
        <topology evidence="1">Single-pass membrane protein</topology>
    </subcellularLocation>
</comment>
<evidence type="ECO:0000256" key="5">
    <source>
        <dbReference type="ARBA" id="ARBA00022889"/>
    </source>
</evidence>
<dbReference type="InterPro" id="IPR007110">
    <property type="entry name" value="Ig-like_dom"/>
</dbReference>
<evidence type="ECO:0000256" key="4">
    <source>
        <dbReference type="ARBA" id="ARBA00022737"/>
    </source>
</evidence>
<evidence type="ECO:0000313" key="11">
    <source>
        <dbReference type="EMBL" id="KAL3270304.1"/>
    </source>
</evidence>
<reference evidence="11 12" key="1">
    <citation type="journal article" date="2021" name="BMC Biol.">
        <title>Horizontally acquired antibacterial genes associated with adaptive radiation of ladybird beetles.</title>
        <authorList>
            <person name="Li H.S."/>
            <person name="Tang X.F."/>
            <person name="Huang Y.H."/>
            <person name="Xu Z.Y."/>
            <person name="Chen M.L."/>
            <person name="Du X.Y."/>
            <person name="Qiu B.Y."/>
            <person name="Chen P.T."/>
            <person name="Zhang W."/>
            <person name="Slipinski A."/>
            <person name="Escalona H.E."/>
            <person name="Waterhouse R.M."/>
            <person name="Zwick A."/>
            <person name="Pang H."/>
        </authorList>
    </citation>
    <scope>NUCLEOTIDE SEQUENCE [LARGE SCALE GENOMIC DNA]</scope>
    <source>
        <strain evidence="11">SYSU2018</strain>
    </source>
</reference>
<dbReference type="Proteomes" id="UP001516400">
    <property type="component" value="Unassembled WGS sequence"/>
</dbReference>
<keyword evidence="8" id="KW-1015">Disulfide bond</keyword>
<dbReference type="InterPro" id="IPR050958">
    <property type="entry name" value="Cell_Adh-Cytoskel_Orgn"/>
</dbReference>
<keyword evidence="9" id="KW-0393">Immunoglobulin domain</keyword>
<feature type="domain" description="Ig-like" evidence="10">
    <location>
        <begin position="32"/>
        <end position="123"/>
    </location>
</feature>
<dbReference type="FunFam" id="2.60.40.10:FF:000017">
    <property type="entry name" value="Down syndrome cell adhesion molecule b"/>
    <property type="match status" value="3"/>
</dbReference>
<evidence type="ECO:0000256" key="1">
    <source>
        <dbReference type="ARBA" id="ARBA00004167"/>
    </source>
</evidence>
<dbReference type="AlphaFoldDB" id="A0ABD2MVW7"/>
<dbReference type="GO" id="GO:0048812">
    <property type="term" value="P:neuron projection morphogenesis"/>
    <property type="evidence" value="ECO:0007669"/>
    <property type="project" value="UniProtKB-ARBA"/>
</dbReference>
<dbReference type="InterPro" id="IPR003599">
    <property type="entry name" value="Ig_sub"/>
</dbReference>
<organism evidence="11 12">
    <name type="scientific">Cryptolaemus montrouzieri</name>
    <dbReference type="NCBI Taxonomy" id="559131"/>
    <lineage>
        <taxon>Eukaryota</taxon>
        <taxon>Metazoa</taxon>
        <taxon>Ecdysozoa</taxon>
        <taxon>Arthropoda</taxon>
        <taxon>Hexapoda</taxon>
        <taxon>Insecta</taxon>
        <taxon>Pterygota</taxon>
        <taxon>Neoptera</taxon>
        <taxon>Endopterygota</taxon>
        <taxon>Coleoptera</taxon>
        <taxon>Polyphaga</taxon>
        <taxon>Cucujiformia</taxon>
        <taxon>Coccinelloidea</taxon>
        <taxon>Coccinellidae</taxon>
        <taxon>Scymninae</taxon>
        <taxon>Scymnini</taxon>
        <taxon>Cryptolaemus</taxon>
    </lineage>
</organism>
<name>A0ABD2MVW7_9CUCU</name>
<dbReference type="GO" id="GO:0016020">
    <property type="term" value="C:membrane"/>
    <property type="evidence" value="ECO:0007669"/>
    <property type="project" value="UniProtKB-SubCell"/>
</dbReference>
<dbReference type="SMART" id="SM00409">
    <property type="entry name" value="IG"/>
    <property type="match status" value="3"/>
</dbReference>
<dbReference type="Pfam" id="PF13927">
    <property type="entry name" value="Ig_3"/>
    <property type="match status" value="3"/>
</dbReference>
<dbReference type="InterPro" id="IPR013783">
    <property type="entry name" value="Ig-like_fold"/>
</dbReference>
<evidence type="ECO:0000256" key="9">
    <source>
        <dbReference type="ARBA" id="ARBA00023319"/>
    </source>
</evidence>
<dbReference type="SMART" id="SM00408">
    <property type="entry name" value="IGc2"/>
    <property type="match status" value="3"/>
</dbReference>
<evidence type="ECO:0000313" key="12">
    <source>
        <dbReference type="Proteomes" id="UP001516400"/>
    </source>
</evidence>
<keyword evidence="12" id="KW-1185">Reference proteome</keyword>
<comment type="caution">
    <text evidence="11">The sequence shown here is derived from an EMBL/GenBank/DDBJ whole genome shotgun (WGS) entry which is preliminary data.</text>
</comment>
<feature type="domain" description="Ig-like" evidence="10">
    <location>
        <begin position="224"/>
        <end position="317"/>
    </location>
</feature>
<evidence type="ECO:0000256" key="3">
    <source>
        <dbReference type="ARBA" id="ARBA00022729"/>
    </source>
</evidence>
<dbReference type="Gene3D" id="2.60.40.10">
    <property type="entry name" value="Immunoglobulins"/>
    <property type="match status" value="3"/>
</dbReference>
<dbReference type="EMBL" id="JABFTP020000021">
    <property type="protein sequence ID" value="KAL3270304.1"/>
    <property type="molecule type" value="Genomic_DNA"/>
</dbReference>
<keyword evidence="6" id="KW-1133">Transmembrane helix</keyword>
<evidence type="ECO:0000259" key="10">
    <source>
        <dbReference type="PROSITE" id="PS50835"/>
    </source>
</evidence>
<keyword evidence="5" id="KW-0130">Cell adhesion</keyword>
<evidence type="ECO:0000256" key="7">
    <source>
        <dbReference type="ARBA" id="ARBA00023136"/>
    </source>
</evidence>
<keyword evidence="3" id="KW-0732">Signal</keyword>
<keyword evidence="2" id="KW-0812">Transmembrane</keyword>
<dbReference type="SUPFAM" id="SSF48726">
    <property type="entry name" value="Immunoglobulin"/>
    <property type="match status" value="3"/>
</dbReference>
<dbReference type="InterPro" id="IPR003598">
    <property type="entry name" value="Ig_sub2"/>
</dbReference>
<keyword evidence="4" id="KW-0677">Repeat</keyword>
<dbReference type="PROSITE" id="PS50835">
    <property type="entry name" value="IG_LIKE"/>
    <property type="match status" value="3"/>
</dbReference>
<keyword evidence="7" id="KW-0472">Membrane</keyword>
<sequence>MKQGFLHYLQLQPCLPCMLVAVDIDISIKVAPQITHFDSGEGSFNSGESLSLTCSVHKGDLPINITWYLNNRTTENINGIVIFRAGHKNSMLSIDSVQDYHSGTYTCVAENKAGKASYSAYLYINVSPQLSHFDFGEESINSGDSVSLNCNAHKGDRPIKISWFLNNKTVDGMQGITSTKIGQKGSTLNIDPVQDIHAGRYTCVAVNKAGVAAYSAELHVNVLPHIAPFDSGEDSINYGESVSMTCNVHKGDLPVEITWYLNNKTLNGSSDTSILRAGKKTSALTIDSVTDHHGGVYTCRAQNRAGFTAYSTELHVNGISAI</sequence>
<dbReference type="GO" id="GO:0007155">
    <property type="term" value="P:cell adhesion"/>
    <property type="evidence" value="ECO:0007669"/>
    <property type="project" value="UniProtKB-KW"/>
</dbReference>
<evidence type="ECO:0000256" key="6">
    <source>
        <dbReference type="ARBA" id="ARBA00022989"/>
    </source>
</evidence>
<accession>A0ABD2MVW7</accession>
<gene>
    <name evidence="11" type="ORF">HHI36_009355</name>
</gene>
<evidence type="ECO:0000256" key="2">
    <source>
        <dbReference type="ARBA" id="ARBA00022692"/>
    </source>
</evidence>
<protein>
    <recommendedName>
        <fullName evidence="10">Ig-like domain-containing protein</fullName>
    </recommendedName>
</protein>